<comment type="caution">
    <text evidence="1">The sequence shown here is derived from an EMBL/GenBank/DDBJ whole genome shotgun (WGS) entry which is preliminary data.</text>
</comment>
<sequence>MVFTAPRWVPPLPSDLPNSITLEEFIFGPARNTQTSIEPDRPVLICGTQGKEYTVHEFAERTGRLAQGLSVWLNWPQKSPGNHSRVAAIFNANCVDFFSISHAIHRLGGIVSTINALATAEELETQLRLSNAQAVFTCNALLGTAVRASQKVGISLKNIILTDTPGSYRPDDVCVFQELENIASTAKTSLPLLQIGREQGVSTPAYICFSSGTSGSQKPVLLSHQGIIANILQINAFEHARQKGQNTSLCILPLAHSYGLVCVAYSTLHRRDKLVILPSSQAEDLLGFVEKFRINTLYLVPTLFSRILRDARADKYDLSCVKEVYTGGAPLHPTQSKHLLQHHPNWKIKQCYGATEAGTAISVTADCDLWPGSVGCLLPGVQAKIIKSDGSETTKYGESGELWVSSPSLAIGHLSNPLATEAMFVADDTGRRWLRTGDEAKICLSPNGNEHLFIVDRIKDIIKVKGFQVAPVELEQLLLSHDFVEDVAVTSKQDKGGEERPQAFVVRSHGGLKVPQDVVAESIHALVKARKARYKWLHPHIIFIDSLPKTTSGKTMRRALRKMCPANIEVNSRLSSKM</sequence>
<evidence type="ECO:0000313" key="2">
    <source>
        <dbReference type="Proteomes" id="UP000293547"/>
    </source>
</evidence>
<dbReference type="Proteomes" id="UP000293547">
    <property type="component" value="Unassembled WGS sequence"/>
</dbReference>
<protein>
    <submittedName>
        <fullName evidence="1">Uncharacterized protein</fullName>
    </submittedName>
</protein>
<accession>A0ACB6F2H4</accession>
<organism evidence="1 2">
    <name type="scientific">Alternaria gaisen</name>
    <dbReference type="NCBI Taxonomy" id="167740"/>
    <lineage>
        <taxon>Eukaryota</taxon>
        <taxon>Fungi</taxon>
        <taxon>Dikarya</taxon>
        <taxon>Ascomycota</taxon>
        <taxon>Pezizomycotina</taxon>
        <taxon>Dothideomycetes</taxon>
        <taxon>Pleosporomycetidae</taxon>
        <taxon>Pleosporales</taxon>
        <taxon>Pleosporineae</taxon>
        <taxon>Pleosporaceae</taxon>
        <taxon>Alternaria</taxon>
        <taxon>Alternaria sect. Alternaria</taxon>
    </lineage>
</organism>
<dbReference type="EMBL" id="PDWZ02000024">
    <property type="protein sequence ID" value="KAB2098619.1"/>
    <property type="molecule type" value="Genomic_DNA"/>
</dbReference>
<keyword evidence="2" id="KW-1185">Reference proteome</keyword>
<proteinExistence type="predicted"/>
<evidence type="ECO:0000313" key="1">
    <source>
        <dbReference type="EMBL" id="KAB2098619.1"/>
    </source>
</evidence>
<gene>
    <name evidence="1" type="ORF">AG0111_0g13151</name>
</gene>
<name>A0ACB6F2H4_9PLEO</name>
<reference evidence="1 2" key="1">
    <citation type="journal article" date="2019" name="bioRxiv">
        <title>Genomics, evolutionary history and diagnostics of the Alternaria alternata species group including apple and Asian pear pathotypes.</title>
        <authorList>
            <person name="Armitage A.D."/>
            <person name="Cockerton H.M."/>
            <person name="Sreenivasaprasad S."/>
            <person name="Woodhall J.W."/>
            <person name="Lane C.R."/>
            <person name="Harrison R.J."/>
            <person name="Clarkson J.P."/>
        </authorList>
    </citation>
    <scope>NUCLEOTIDE SEQUENCE [LARGE SCALE GENOMIC DNA]</scope>
    <source>
        <strain evidence="1 2">FERA 650</strain>
    </source>
</reference>